<evidence type="ECO:0000256" key="6">
    <source>
        <dbReference type="SAM" id="Phobius"/>
    </source>
</evidence>
<dbReference type="PANTHER" id="PTHR23505">
    <property type="entry name" value="SPINSTER"/>
    <property type="match status" value="1"/>
</dbReference>
<feature type="transmembrane region" description="Helical" evidence="6">
    <location>
        <begin position="154"/>
        <end position="178"/>
    </location>
</feature>
<feature type="transmembrane region" description="Helical" evidence="6">
    <location>
        <begin position="254"/>
        <end position="273"/>
    </location>
</feature>
<gene>
    <name evidence="8" type="ORF">ACFOOR_04700</name>
</gene>
<evidence type="ECO:0000259" key="7">
    <source>
        <dbReference type="PROSITE" id="PS50850"/>
    </source>
</evidence>
<sequence>MADAAKPAAVPPATDSGAYRAYVLGGLFVVYTFNFIDRQIVSVLQEPIRAHFDLADWQLGLLTGPAFAFLYAILGLPIAMLADRWHRVNIIAIALAVWSAFTALFGLAGSFMTLLLMRVGVGIGEAGGSPPSHSLISDYFPPNKRAGAMSVYSLGIPIGSVLGILFGGIGYHAVATWYAENGVPGWLDAIGASEPWRVAFLLVGIPGILLALVVKFTIREPKRGRQDAPQAADGGASKSRALGKTLSVLFSKPAFWLIALGAAIASLVGYGLFPWVLSYFVRIYAVDVPLSEAVAQAAIPYAFVVGGGGFVGTLLGGWLTDKFGPKWLGAYLAIPAIALAVSYPLHFVALSLPVGTMAFMVLAVGSALLSFWYGPVWATIQNLVPPDMRAMSSAVLLFVINIIGLGIGPFATGALSDFFRESYGADALRIAILVIALLVLPAAALFYAASRRLSKDWEAAR</sequence>
<keyword evidence="9" id="KW-1185">Reference proteome</keyword>
<evidence type="ECO:0000256" key="5">
    <source>
        <dbReference type="ARBA" id="ARBA00023136"/>
    </source>
</evidence>
<evidence type="ECO:0000256" key="3">
    <source>
        <dbReference type="ARBA" id="ARBA00022692"/>
    </source>
</evidence>
<accession>A0ABV6ZVA8</accession>
<protein>
    <submittedName>
        <fullName evidence="8">Spinster family MFS transporter</fullName>
    </submittedName>
</protein>
<evidence type="ECO:0000313" key="9">
    <source>
        <dbReference type="Proteomes" id="UP001595379"/>
    </source>
</evidence>
<keyword evidence="3 6" id="KW-0812">Transmembrane</keyword>
<dbReference type="EMBL" id="JBHRSV010000002">
    <property type="protein sequence ID" value="MFC2925400.1"/>
    <property type="molecule type" value="Genomic_DNA"/>
</dbReference>
<evidence type="ECO:0000256" key="1">
    <source>
        <dbReference type="ARBA" id="ARBA00004141"/>
    </source>
</evidence>
<dbReference type="InterPro" id="IPR020846">
    <property type="entry name" value="MFS_dom"/>
</dbReference>
<dbReference type="InterPro" id="IPR011701">
    <property type="entry name" value="MFS"/>
</dbReference>
<dbReference type="Gene3D" id="1.20.1250.20">
    <property type="entry name" value="MFS general substrate transporter like domains"/>
    <property type="match status" value="2"/>
</dbReference>
<proteinExistence type="predicted"/>
<feature type="transmembrane region" description="Helical" evidence="6">
    <location>
        <begin position="88"/>
        <end position="108"/>
    </location>
</feature>
<evidence type="ECO:0000256" key="4">
    <source>
        <dbReference type="ARBA" id="ARBA00022989"/>
    </source>
</evidence>
<name>A0ABV6ZVA8_9PROT</name>
<keyword evidence="2" id="KW-0813">Transport</keyword>
<keyword evidence="4 6" id="KW-1133">Transmembrane helix</keyword>
<evidence type="ECO:0000313" key="8">
    <source>
        <dbReference type="EMBL" id="MFC2925400.1"/>
    </source>
</evidence>
<dbReference type="CDD" id="cd17328">
    <property type="entry name" value="MFS_spinster_like"/>
    <property type="match status" value="1"/>
</dbReference>
<dbReference type="RefSeq" id="WP_343164975.1">
    <property type="nucleotide sequence ID" value="NZ_JBHRSV010000002.1"/>
</dbReference>
<dbReference type="Pfam" id="PF07690">
    <property type="entry name" value="MFS_1"/>
    <property type="match status" value="1"/>
</dbReference>
<evidence type="ECO:0000256" key="2">
    <source>
        <dbReference type="ARBA" id="ARBA00022448"/>
    </source>
</evidence>
<dbReference type="PANTHER" id="PTHR23505:SF79">
    <property type="entry name" value="PROTEIN SPINSTER"/>
    <property type="match status" value="1"/>
</dbReference>
<feature type="transmembrane region" description="Helical" evidence="6">
    <location>
        <begin position="352"/>
        <end position="373"/>
    </location>
</feature>
<comment type="subcellular location">
    <subcellularLocation>
        <location evidence="1">Membrane</location>
        <topology evidence="1">Multi-pass membrane protein</topology>
    </subcellularLocation>
</comment>
<feature type="domain" description="Major facilitator superfamily (MFS) profile" evidence="7">
    <location>
        <begin position="23"/>
        <end position="454"/>
    </location>
</feature>
<feature type="transmembrane region" description="Helical" evidence="6">
    <location>
        <begin position="57"/>
        <end position="82"/>
    </location>
</feature>
<dbReference type="InterPro" id="IPR036259">
    <property type="entry name" value="MFS_trans_sf"/>
</dbReference>
<comment type="caution">
    <text evidence="8">The sequence shown here is derived from an EMBL/GenBank/DDBJ whole genome shotgun (WGS) entry which is preliminary data.</text>
</comment>
<feature type="transmembrane region" description="Helical" evidence="6">
    <location>
        <begin position="394"/>
        <end position="415"/>
    </location>
</feature>
<feature type="transmembrane region" description="Helical" evidence="6">
    <location>
        <begin position="293"/>
        <end position="315"/>
    </location>
</feature>
<feature type="transmembrane region" description="Helical" evidence="6">
    <location>
        <begin position="19"/>
        <end position="36"/>
    </location>
</feature>
<reference evidence="9" key="1">
    <citation type="journal article" date="2019" name="Int. J. Syst. Evol. Microbiol.">
        <title>The Global Catalogue of Microorganisms (GCM) 10K type strain sequencing project: providing services to taxonomists for standard genome sequencing and annotation.</title>
        <authorList>
            <consortium name="The Broad Institute Genomics Platform"/>
            <consortium name="The Broad Institute Genome Sequencing Center for Infectious Disease"/>
            <person name="Wu L."/>
            <person name="Ma J."/>
        </authorList>
    </citation>
    <scope>NUCLEOTIDE SEQUENCE [LARGE SCALE GENOMIC DNA]</scope>
    <source>
        <strain evidence="9">KCTC 52487</strain>
    </source>
</reference>
<feature type="transmembrane region" description="Helical" evidence="6">
    <location>
        <begin position="198"/>
        <end position="218"/>
    </location>
</feature>
<feature type="transmembrane region" description="Helical" evidence="6">
    <location>
        <begin position="427"/>
        <end position="448"/>
    </location>
</feature>
<dbReference type="Proteomes" id="UP001595379">
    <property type="component" value="Unassembled WGS sequence"/>
</dbReference>
<keyword evidence="5 6" id="KW-0472">Membrane</keyword>
<organism evidence="8 9">
    <name type="scientific">Hyphobacterium vulgare</name>
    <dbReference type="NCBI Taxonomy" id="1736751"/>
    <lineage>
        <taxon>Bacteria</taxon>
        <taxon>Pseudomonadati</taxon>
        <taxon>Pseudomonadota</taxon>
        <taxon>Alphaproteobacteria</taxon>
        <taxon>Maricaulales</taxon>
        <taxon>Maricaulaceae</taxon>
        <taxon>Hyphobacterium</taxon>
    </lineage>
</organism>
<feature type="transmembrane region" description="Helical" evidence="6">
    <location>
        <begin position="327"/>
        <end position="346"/>
    </location>
</feature>
<dbReference type="PROSITE" id="PS50850">
    <property type="entry name" value="MFS"/>
    <property type="match status" value="1"/>
</dbReference>
<dbReference type="InterPro" id="IPR044770">
    <property type="entry name" value="MFS_spinster-like"/>
</dbReference>
<dbReference type="SUPFAM" id="SSF103473">
    <property type="entry name" value="MFS general substrate transporter"/>
    <property type="match status" value="1"/>
</dbReference>